<evidence type="ECO:0000313" key="4">
    <source>
        <dbReference type="Proteomes" id="UP000255110"/>
    </source>
</evidence>
<reference evidence="2 4" key="2">
    <citation type="submission" date="2018-06" db="EMBL/GenBank/DDBJ databases">
        <authorList>
            <consortium name="Pathogen Informatics"/>
            <person name="Doyle S."/>
        </authorList>
    </citation>
    <scope>NUCLEOTIDE SEQUENCE [LARGE SCALE GENOMIC DNA]</scope>
    <source>
        <strain evidence="2 4">NCTC11991</strain>
    </source>
</reference>
<organism evidence="2 4">
    <name type="scientific">Legionella steigerwaltii</name>
    <dbReference type="NCBI Taxonomy" id="460"/>
    <lineage>
        <taxon>Bacteria</taxon>
        <taxon>Pseudomonadati</taxon>
        <taxon>Pseudomonadota</taxon>
        <taxon>Gammaproteobacteria</taxon>
        <taxon>Legionellales</taxon>
        <taxon>Legionellaceae</taxon>
        <taxon>Legionella</taxon>
    </lineage>
</organism>
<dbReference type="SUPFAM" id="SSF52540">
    <property type="entry name" value="P-loop containing nucleoside triphosphate hydrolases"/>
    <property type="match status" value="1"/>
</dbReference>
<keyword evidence="3" id="KW-1185">Reference proteome</keyword>
<dbReference type="AlphaFoldDB" id="A0A378L9N6"/>
<dbReference type="EMBL" id="LNYZ01000032">
    <property type="protein sequence ID" value="KTD71518.1"/>
    <property type="molecule type" value="Genomic_DNA"/>
</dbReference>
<dbReference type="OrthoDB" id="7957980at2"/>
<dbReference type="STRING" id="460.Lstg_2927"/>
<dbReference type="Proteomes" id="UP000255110">
    <property type="component" value="Unassembled WGS sequence"/>
</dbReference>
<dbReference type="Pfam" id="PF00071">
    <property type="entry name" value="Ras"/>
    <property type="match status" value="1"/>
</dbReference>
<dbReference type="RefSeq" id="WP_058478448.1">
    <property type="nucleotide sequence ID" value="NZ_CAAAIO010000042.1"/>
</dbReference>
<accession>A0A378L9N6</accession>
<dbReference type="GO" id="GO:0005525">
    <property type="term" value="F:GTP binding"/>
    <property type="evidence" value="ECO:0007669"/>
    <property type="project" value="InterPro"/>
</dbReference>
<dbReference type="InterPro" id="IPR001806">
    <property type="entry name" value="Small_GTPase"/>
</dbReference>
<sequence>MTYYVSKDSTTSEGVSLLLTTHGVHDYYEKSRSLWVEAKQINVICIDQNDKESLKEADYYVEAIKKQKPNSQIIIALTKTDLVDPDLGPQVTDEDIKQFKAKHKLQDVKVIETSAEKKIGIKKLEDFIVRLKDKELIDKFKQKVDKAVQKLMGMHKDSHAEAIVAMIKLQQDIGEAAKESSKTMVSQAIKTFTETVNEEALKVEPANVRTFLTRLKEFFQKGWEAWADTAEEIEENARHKDRTVLKEKLVSYKEDIEKDRSDFKP</sequence>
<evidence type="ECO:0000313" key="1">
    <source>
        <dbReference type="EMBL" id="KTD71518.1"/>
    </source>
</evidence>
<evidence type="ECO:0000313" key="3">
    <source>
        <dbReference type="Proteomes" id="UP000054820"/>
    </source>
</evidence>
<dbReference type="Proteomes" id="UP000054820">
    <property type="component" value="Unassembled WGS sequence"/>
</dbReference>
<proteinExistence type="predicted"/>
<dbReference type="EMBL" id="UGOY01000001">
    <property type="protein sequence ID" value="STY23546.1"/>
    <property type="molecule type" value="Genomic_DNA"/>
</dbReference>
<gene>
    <name evidence="1" type="ORF">Lstg_2927</name>
    <name evidence="2" type="ORF">NCTC11991_02154</name>
</gene>
<reference evidence="1 3" key="1">
    <citation type="submission" date="2015-11" db="EMBL/GenBank/DDBJ databases">
        <title>Genomic analysis of 38 Legionella species identifies large and diverse effector repertoires.</title>
        <authorList>
            <person name="Burstein D."/>
            <person name="Amaro F."/>
            <person name="Zusman T."/>
            <person name="Lifshitz Z."/>
            <person name="Cohen O."/>
            <person name="Gilbert J.A."/>
            <person name="Pupko T."/>
            <person name="Shuman H.A."/>
            <person name="Segal G."/>
        </authorList>
    </citation>
    <scope>NUCLEOTIDE SEQUENCE [LARGE SCALE GENOMIC DNA]</scope>
    <source>
        <strain evidence="1 3">SC-18-C9</strain>
    </source>
</reference>
<name>A0A378L9N6_9GAMM</name>
<dbReference type="InterPro" id="IPR027417">
    <property type="entry name" value="P-loop_NTPase"/>
</dbReference>
<evidence type="ECO:0000313" key="2">
    <source>
        <dbReference type="EMBL" id="STY23546.1"/>
    </source>
</evidence>
<dbReference type="Gene3D" id="3.40.50.300">
    <property type="entry name" value="P-loop containing nucleotide triphosphate hydrolases"/>
    <property type="match status" value="1"/>
</dbReference>
<dbReference type="GO" id="GO:0003924">
    <property type="term" value="F:GTPase activity"/>
    <property type="evidence" value="ECO:0007669"/>
    <property type="project" value="InterPro"/>
</dbReference>
<protein>
    <submittedName>
        <fullName evidence="1 2">Ras family</fullName>
    </submittedName>
</protein>